<gene>
    <name evidence="1" type="primary">orf04249</name>
    <name evidence="1" type="ORF">Q903MT_gene4226</name>
</gene>
<geneLocation type="mitochondrion" evidence="1"/>
<reference evidence="1" key="1">
    <citation type="submission" date="2019-03" db="EMBL/GenBank/DDBJ databases">
        <title>Largest Complete Mitochondrial Genome of a Gymnosperm, Sitka Spruce (Picea sitchensis), Indicates Complex Physical Structure.</title>
        <authorList>
            <person name="Jackman S.D."/>
            <person name="Coombe L."/>
            <person name="Warren R."/>
            <person name="Kirk H."/>
            <person name="Trinh E."/>
            <person name="McLeod T."/>
            <person name="Pleasance S."/>
            <person name="Pandoh P."/>
            <person name="Zhao Y."/>
            <person name="Coope R."/>
            <person name="Bousquet J."/>
            <person name="Bohlmann J.C."/>
            <person name="Jones S.J.M."/>
            <person name="Birol I."/>
        </authorList>
    </citation>
    <scope>NUCLEOTIDE SEQUENCE</scope>
    <source>
        <strain evidence="1">Q903</strain>
    </source>
</reference>
<dbReference type="AlphaFoldDB" id="A0A6B9XT54"/>
<organism evidence="1">
    <name type="scientific">Picea sitchensis</name>
    <name type="common">Sitka spruce</name>
    <name type="synonym">Pinus sitchensis</name>
    <dbReference type="NCBI Taxonomy" id="3332"/>
    <lineage>
        <taxon>Eukaryota</taxon>
        <taxon>Viridiplantae</taxon>
        <taxon>Streptophyta</taxon>
        <taxon>Embryophyta</taxon>
        <taxon>Tracheophyta</taxon>
        <taxon>Spermatophyta</taxon>
        <taxon>Pinopsida</taxon>
        <taxon>Pinidae</taxon>
        <taxon>Conifers I</taxon>
        <taxon>Pinales</taxon>
        <taxon>Pinaceae</taxon>
        <taxon>Picea</taxon>
    </lineage>
</organism>
<keyword evidence="1" id="KW-0496">Mitochondrion</keyword>
<dbReference type="EMBL" id="MK697699">
    <property type="protein sequence ID" value="QHR90203.1"/>
    <property type="molecule type" value="Genomic_DNA"/>
</dbReference>
<sequence>MDIIKYIMYSSQFPMKLKEKNCTGLIRPVDLYSRPLTCKNNTLLCPSIKASGDWS</sequence>
<name>A0A6B9XT54_PICSI</name>
<accession>A0A6B9XT54</accession>
<evidence type="ECO:0000313" key="1">
    <source>
        <dbReference type="EMBL" id="QHR90203.1"/>
    </source>
</evidence>
<protein>
    <submittedName>
        <fullName evidence="1">Uncharacterized protein</fullName>
    </submittedName>
</protein>
<proteinExistence type="predicted"/>